<dbReference type="InParanoid" id="M4CNF1"/>
<evidence type="ECO:0000313" key="1">
    <source>
        <dbReference type="EnsemblPlants" id="Bra005739.1-P"/>
    </source>
</evidence>
<dbReference type="STRING" id="51351.M4CNF1"/>
<dbReference type="Gramene" id="Bra005739.1">
    <property type="protein sequence ID" value="Bra005739.1-P"/>
    <property type="gene ID" value="Bra005739"/>
</dbReference>
<reference evidence="1 2" key="1">
    <citation type="journal article" date="2011" name="Nat. Genet.">
        <title>The genome of the mesopolyploid crop species Brassica rapa.</title>
        <authorList>
            <consortium name="Brassica rapa Genome Sequencing Project Consortium"/>
            <person name="Wang X."/>
            <person name="Wang H."/>
            <person name="Wang J."/>
            <person name="Sun R."/>
            <person name="Wu J."/>
            <person name="Liu S."/>
            <person name="Bai Y."/>
            <person name="Mun J.H."/>
            <person name="Bancroft I."/>
            <person name="Cheng F."/>
            <person name="Huang S."/>
            <person name="Li X."/>
            <person name="Hua W."/>
            <person name="Wang J."/>
            <person name="Wang X."/>
            <person name="Freeling M."/>
            <person name="Pires J.C."/>
            <person name="Paterson A.H."/>
            <person name="Chalhoub B."/>
            <person name="Wang B."/>
            <person name="Hayward A."/>
            <person name="Sharpe A.G."/>
            <person name="Park B.S."/>
            <person name="Weisshaar B."/>
            <person name="Liu B."/>
            <person name="Li B."/>
            <person name="Liu B."/>
            <person name="Tong C."/>
            <person name="Song C."/>
            <person name="Duran C."/>
            <person name="Peng C."/>
            <person name="Geng C."/>
            <person name="Koh C."/>
            <person name="Lin C."/>
            <person name="Edwards D."/>
            <person name="Mu D."/>
            <person name="Shen D."/>
            <person name="Soumpourou E."/>
            <person name="Li F."/>
            <person name="Fraser F."/>
            <person name="Conant G."/>
            <person name="Lassalle G."/>
            <person name="King G.J."/>
            <person name="Bonnema G."/>
            <person name="Tang H."/>
            <person name="Wang H."/>
            <person name="Belcram H."/>
            <person name="Zhou H."/>
            <person name="Hirakawa H."/>
            <person name="Abe H."/>
            <person name="Guo H."/>
            <person name="Wang H."/>
            <person name="Jin H."/>
            <person name="Parkin I.A."/>
            <person name="Batley J."/>
            <person name="Kim J.S."/>
            <person name="Just J."/>
            <person name="Li J."/>
            <person name="Xu J."/>
            <person name="Deng J."/>
            <person name="Kim J.A."/>
            <person name="Li J."/>
            <person name="Yu J."/>
            <person name="Meng J."/>
            <person name="Wang J."/>
            <person name="Min J."/>
            <person name="Poulain J."/>
            <person name="Wang J."/>
            <person name="Hatakeyama K."/>
            <person name="Wu K."/>
            <person name="Wang L."/>
            <person name="Fang L."/>
            <person name="Trick M."/>
            <person name="Links M.G."/>
            <person name="Zhao M."/>
            <person name="Jin M."/>
            <person name="Ramchiary N."/>
            <person name="Drou N."/>
            <person name="Berkman P.J."/>
            <person name="Cai Q."/>
            <person name="Huang Q."/>
            <person name="Li R."/>
            <person name="Tabata S."/>
            <person name="Cheng S."/>
            <person name="Zhang S."/>
            <person name="Zhang S."/>
            <person name="Huang S."/>
            <person name="Sato S."/>
            <person name="Sun S."/>
            <person name="Kwon S.J."/>
            <person name="Choi S.R."/>
            <person name="Lee T.H."/>
            <person name="Fan W."/>
            <person name="Zhao X."/>
            <person name="Tan X."/>
            <person name="Xu X."/>
            <person name="Wang Y."/>
            <person name="Qiu Y."/>
            <person name="Yin Y."/>
            <person name="Li Y."/>
            <person name="Du Y."/>
            <person name="Liao Y."/>
            <person name="Lim Y."/>
            <person name="Narusaka Y."/>
            <person name="Wang Y."/>
            <person name="Wang Z."/>
            <person name="Li Z."/>
            <person name="Wang Z."/>
            <person name="Xiong Z."/>
            <person name="Zhang Z."/>
        </authorList>
    </citation>
    <scope>NUCLEOTIDE SEQUENCE [LARGE SCALE GENOMIC DNA]</scope>
    <source>
        <strain evidence="1 2">cv. Chiifu-401-42</strain>
    </source>
</reference>
<dbReference type="eggNOG" id="ENOG502S2MT">
    <property type="taxonomic scope" value="Eukaryota"/>
</dbReference>
<sequence length="150" mass="17274">MASLARRAMSLAQIPSARVPASVCQRRGLAGAADHHGSTKVDFWKQPTNPGNWKEEHFVLISLSGWGLLFYSGYKLFTDDFQTYRSNMCFFENRCDRDSMVVKMDVAWWMESPPPQIIFPEKPSTCPILETIIEERETEEDDQEHDKEDV</sequence>
<reference evidence="1" key="3">
    <citation type="submission" date="2023-03" db="UniProtKB">
        <authorList>
            <consortium name="EnsemblPlants"/>
        </authorList>
    </citation>
    <scope>IDENTIFICATION</scope>
    <source>
        <strain evidence="1">cv. Chiifu-401-42</strain>
    </source>
</reference>
<dbReference type="EnsemblPlants" id="Bra005739.1">
    <property type="protein sequence ID" value="Bra005739.1-P"/>
    <property type="gene ID" value="Bra005739"/>
</dbReference>
<organism evidence="1 2">
    <name type="scientific">Brassica campestris</name>
    <name type="common">Field mustard</name>
    <dbReference type="NCBI Taxonomy" id="3711"/>
    <lineage>
        <taxon>Eukaryota</taxon>
        <taxon>Viridiplantae</taxon>
        <taxon>Streptophyta</taxon>
        <taxon>Embryophyta</taxon>
        <taxon>Tracheophyta</taxon>
        <taxon>Spermatophyta</taxon>
        <taxon>Magnoliopsida</taxon>
        <taxon>eudicotyledons</taxon>
        <taxon>Gunneridae</taxon>
        <taxon>Pentapetalae</taxon>
        <taxon>rosids</taxon>
        <taxon>malvids</taxon>
        <taxon>Brassicales</taxon>
        <taxon>Brassicaceae</taxon>
        <taxon>Brassiceae</taxon>
        <taxon>Brassica</taxon>
    </lineage>
</organism>
<dbReference type="AlphaFoldDB" id="M4CNF1"/>
<reference evidence="1 2" key="2">
    <citation type="journal article" date="2018" name="Hortic Res">
        <title>Improved Brassica rapa reference genome by single-molecule sequencing and chromosome conformation capture technologies.</title>
        <authorList>
            <person name="Zhang L."/>
            <person name="Cai X."/>
            <person name="Wu J."/>
            <person name="Liu M."/>
            <person name="Grob S."/>
            <person name="Cheng F."/>
            <person name="Liang J."/>
            <person name="Cai C."/>
            <person name="Liu Z."/>
            <person name="Liu B."/>
            <person name="Wang F."/>
            <person name="Li S."/>
            <person name="Liu F."/>
            <person name="Li X."/>
            <person name="Cheng L."/>
            <person name="Yang W."/>
            <person name="Li M.H."/>
            <person name="Grossniklaus U."/>
            <person name="Zheng H."/>
            <person name="Wang X."/>
        </authorList>
    </citation>
    <scope>NUCLEOTIDE SEQUENCE [LARGE SCALE GENOMIC DNA]</scope>
    <source>
        <strain evidence="1 2">cv. Chiifu-401-42</strain>
    </source>
</reference>
<accession>M4CNF1</accession>
<dbReference type="PANTHER" id="PTHR35292">
    <property type="entry name" value="EXPRESSED PROTEIN"/>
    <property type="match status" value="1"/>
</dbReference>
<name>M4CNF1_BRACM</name>
<evidence type="ECO:0000313" key="2">
    <source>
        <dbReference type="Proteomes" id="UP000011750"/>
    </source>
</evidence>
<dbReference type="Proteomes" id="UP000011750">
    <property type="component" value="Chromosome A03"/>
</dbReference>
<dbReference type="PANTHER" id="PTHR35292:SF7">
    <property type="entry name" value="NADH DEHYDROGENASE [UBIQUINONE] 1 BETA SUBCOMPLEX SUBUNIT 11, MITOCHONDRIAL"/>
    <property type="match status" value="1"/>
</dbReference>
<dbReference type="HOGENOM" id="CLU_1743098_0_0_1"/>
<keyword evidence="2" id="KW-1185">Reference proteome</keyword>
<proteinExistence type="predicted"/>
<dbReference type="FunCoup" id="M4CNF1">
    <property type="interactions" value="666"/>
</dbReference>
<protein>
    <submittedName>
        <fullName evidence="1">Uncharacterized protein</fullName>
    </submittedName>
</protein>